<dbReference type="SMART" id="SM00448">
    <property type="entry name" value="REC"/>
    <property type="match status" value="1"/>
</dbReference>
<dbReference type="InterPro" id="IPR011006">
    <property type="entry name" value="CheY-like_superfamily"/>
</dbReference>
<evidence type="ECO:0000313" key="4">
    <source>
        <dbReference type="EMBL" id="MDO7843832.1"/>
    </source>
</evidence>
<dbReference type="Gene3D" id="3.40.50.2300">
    <property type="match status" value="1"/>
</dbReference>
<dbReference type="RefSeq" id="WP_304562293.1">
    <property type="nucleotide sequence ID" value="NZ_JAUQSZ010000012.1"/>
</dbReference>
<dbReference type="PANTHER" id="PTHR44591:SF20">
    <property type="entry name" value="PROTEIN PILH"/>
    <property type="match status" value="1"/>
</dbReference>
<evidence type="ECO:0000313" key="5">
    <source>
        <dbReference type="Proteomes" id="UP001176468"/>
    </source>
</evidence>
<reference evidence="4" key="1">
    <citation type="submission" date="2023-07" db="EMBL/GenBank/DDBJ databases">
        <authorList>
            <person name="Kim M.K."/>
        </authorList>
    </citation>
    <scope>NUCLEOTIDE SEQUENCE</scope>
    <source>
        <strain evidence="4">CA1-15</strain>
    </source>
</reference>
<name>A0ABT9A521_9SPHN</name>
<protein>
    <submittedName>
        <fullName evidence="4">Response regulator</fullName>
    </submittedName>
</protein>
<evidence type="ECO:0000256" key="2">
    <source>
        <dbReference type="PROSITE-ProRule" id="PRU00169"/>
    </source>
</evidence>
<evidence type="ECO:0000259" key="3">
    <source>
        <dbReference type="PROSITE" id="PS50110"/>
    </source>
</evidence>
<accession>A0ABT9A521</accession>
<keyword evidence="1 2" id="KW-0597">Phosphoprotein</keyword>
<proteinExistence type="predicted"/>
<keyword evidence="5" id="KW-1185">Reference proteome</keyword>
<dbReference type="PANTHER" id="PTHR44591">
    <property type="entry name" value="STRESS RESPONSE REGULATOR PROTEIN 1"/>
    <property type="match status" value="1"/>
</dbReference>
<organism evidence="4 5">
    <name type="scientific">Sphingomonas immobilis</name>
    <dbReference type="NCBI Taxonomy" id="3063997"/>
    <lineage>
        <taxon>Bacteria</taxon>
        <taxon>Pseudomonadati</taxon>
        <taxon>Pseudomonadota</taxon>
        <taxon>Alphaproteobacteria</taxon>
        <taxon>Sphingomonadales</taxon>
        <taxon>Sphingomonadaceae</taxon>
        <taxon>Sphingomonas</taxon>
    </lineage>
</organism>
<comment type="caution">
    <text evidence="4">The sequence shown here is derived from an EMBL/GenBank/DDBJ whole genome shotgun (WGS) entry which is preliminary data.</text>
</comment>
<dbReference type="InterPro" id="IPR050595">
    <property type="entry name" value="Bact_response_regulator"/>
</dbReference>
<dbReference type="EMBL" id="JAUQSZ010000012">
    <property type="protein sequence ID" value="MDO7843832.1"/>
    <property type="molecule type" value="Genomic_DNA"/>
</dbReference>
<dbReference type="SUPFAM" id="SSF52172">
    <property type="entry name" value="CheY-like"/>
    <property type="match status" value="1"/>
</dbReference>
<sequence length="120" mass="12565">MCHVLIIEDEPLVAIDLQDMLAAAGATSFAFAETEDDAIAEARAHRPDVITSDVMLREGTGPHAVAAILSEGGPCPVIFITGTPEACDDCDPPAQVLSKPVVSRAVSEAFQRVAPHPTCD</sequence>
<dbReference type="InterPro" id="IPR001789">
    <property type="entry name" value="Sig_transdc_resp-reg_receiver"/>
</dbReference>
<dbReference type="PROSITE" id="PS50110">
    <property type="entry name" value="RESPONSE_REGULATORY"/>
    <property type="match status" value="1"/>
</dbReference>
<feature type="domain" description="Response regulatory" evidence="3">
    <location>
        <begin position="3"/>
        <end position="114"/>
    </location>
</feature>
<feature type="modified residue" description="4-aspartylphosphate" evidence="2">
    <location>
        <position position="53"/>
    </location>
</feature>
<dbReference type="Pfam" id="PF00072">
    <property type="entry name" value="Response_reg"/>
    <property type="match status" value="1"/>
</dbReference>
<dbReference type="Proteomes" id="UP001176468">
    <property type="component" value="Unassembled WGS sequence"/>
</dbReference>
<gene>
    <name evidence="4" type="ORF">Q5H94_15980</name>
</gene>
<evidence type="ECO:0000256" key="1">
    <source>
        <dbReference type="ARBA" id="ARBA00022553"/>
    </source>
</evidence>